<keyword evidence="2" id="KW-0812">Transmembrane</keyword>
<dbReference type="EMBL" id="JAERWK010000023">
    <property type="protein sequence ID" value="MBM9469093.1"/>
    <property type="molecule type" value="Genomic_DNA"/>
</dbReference>
<comment type="caution">
    <text evidence="4">The sequence shown here is derived from an EMBL/GenBank/DDBJ whole genome shotgun (WGS) entry which is preliminary data.</text>
</comment>
<dbReference type="Pfam" id="PF00990">
    <property type="entry name" value="GGDEF"/>
    <property type="match status" value="1"/>
</dbReference>
<dbReference type="InterPro" id="IPR050469">
    <property type="entry name" value="Diguanylate_Cyclase"/>
</dbReference>
<evidence type="ECO:0000259" key="3">
    <source>
        <dbReference type="PROSITE" id="PS50887"/>
    </source>
</evidence>
<evidence type="ECO:0000256" key="1">
    <source>
        <dbReference type="SAM" id="MobiDB-lite"/>
    </source>
</evidence>
<dbReference type="Proteomes" id="UP000663792">
    <property type="component" value="Unassembled WGS sequence"/>
</dbReference>
<dbReference type="PROSITE" id="PS50887">
    <property type="entry name" value="GGDEF"/>
    <property type="match status" value="1"/>
</dbReference>
<dbReference type="PANTHER" id="PTHR45138">
    <property type="entry name" value="REGULATORY COMPONENTS OF SENSORY TRANSDUCTION SYSTEM"/>
    <property type="match status" value="1"/>
</dbReference>
<dbReference type="GO" id="GO:0052621">
    <property type="term" value="F:diguanylate cyclase activity"/>
    <property type="evidence" value="ECO:0007669"/>
    <property type="project" value="TreeGrafter"/>
</dbReference>
<dbReference type="SUPFAM" id="SSF55073">
    <property type="entry name" value="Nucleotide cyclase"/>
    <property type="match status" value="1"/>
</dbReference>
<dbReference type="NCBIfam" id="TIGR00254">
    <property type="entry name" value="GGDEF"/>
    <property type="match status" value="1"/>
</dbReference>
<reference evidence="4" key="1">
    <citation type="submission" date="2021-01" db="EMBL/GenBank/DDBJ databases">
        <title>YIM 132084 draft genome.</title>
        <authorList>
            <person name="An D."/>
        </authorList>
    </citation>
    <scope>NUCLEOTIDE SEQUENCE</scope>
    <source>
        <strain evidence="4">YIM 132084</strain>
    </source>
</reference>
<feature type="compositionally biased region" description="Pro residues" evidence="1">
    <location>
        <begin position="461"/>
        <end position="470"/>
    </location>
</feature>
<dbReference type="CDD" id="cd01949">
    <property type="entry name" value="GGDEF"/>
    <property type="match status" value="1"/>
</dbReference>
<dbReference type="SMART" id="SM00267">
    <property type="entry name" value="GGDEF"/>
    <property type="match status" value="1"/>
</dbReference>
<dbReference type="InterPro" id="IPR029787">
    <property type="entry name" value="Nucleotide_cyclase"/>
</dbReference>
<feature type="domain" description="GGDEF" evidence="3">
    <location>
        <begin position="230"/>
        <end position="365"/>
    </location>
</feature>
<evidence type="ECO:0000313" key="4">
    <source>
        <dbReference type="EMBL" id="MBM9469093.1"/>
    </source>
</evidence>
<name>A0A938YGC7_9ACTN</name>
<feature type="transmembrane region" description="Helical" evidence="2">
    <location>
        <begin position="151"/>
        <end position="170"/>
    </location>
</feature>
<organism evidence="4 5">
    <name type="scientific">Nakamurella leprariae</name>
    <dbReference type="NCBI Taxonomy" id="2803911"/>
    <lineage>
        <taxon>Bacteria</taxon>
        <taxon>Bacillati</taxon>
        <taxon>Actinomycetota</taxon>
        <taxon>Actinomycetes</taxon>
        <taxon>Nakamurellales</taxon>
        <taxon>Nakamurellaceae</taxon>
        <taxon>Nakamurella</taxon>
    </lineage>
</organism>
<dbReference type="InterPro" id="IPR000160">
    <property type="entry name" value="GGDEF_dom"/>
</dbReference>
<dbReference type="InterPro" id="IPR043128">
    <property type="entry name" value="Rev_trsase/Diguanyl_cyclase"/>
</dbReference>
<accession>A0A938YGC7</accession>
<dbReference type="Gene3D" id="3.30.70.270">
    <property type="match status" value="1"/>
</dbReference>
<gene>
    <name evidence="4" type="ORF">JL106_17540</name>
</gene>
<feature type="transmembrane region" description="Helical" evidence="2">
    <location>
        <begin position="66"/>
        <end position="84"/>
    </location>
</feature>
<feature type="region of interest" description="Disordered" evidence="1">
    <location>
        <begin position="355"/>
        <end position="470"/>
    </location>
</feature>
<proteinExistence type="predicted"/>
<sequence>MVVADVYPRLPRMRAVHGFPEQLIFSTPLTIAALLAYGPAAVVLFLLSGVLVGFGGRWWRTAQVTVLWGLQGAAAATVVALGGPDRISGAVAEHADPAGSWEPAGADLMVLVTVAMVVVIEALNIVLIGLRQLTLRVESWDDYRRSWWRGRLSALIGLAAPIGAVTAVTGPAMAPLLLVVTVGSFEGIRAMYVGTVLAAKDPLTGVANRAALMARLQRQLEVLGTDRGGGRIAVLLVDLDDFKAINDRYGHVAGDKVLTQVARRLATVTRSDEDLVARFGGDEFAVLLGGDVSINDVNRIAERIRMRVALPVTIGTELLTVGASVGWADTATPTTTAIELFQMADAELYRIKDSRGRPAGARARTAGPQPVGGRPPGRRGPVGPFPAGPTWTMTPGSVSVAGPDRRRRAHRAEDAVGPRVVLPAGADAPPADRPSPARRPDPAAGSPGGGALDGVTAGGPILPPQPGSRD</sequence>
<evidence type="ECO:0000256" key="2">
    <source>
        <dbReference type="SAM" id="Phobius"/>
    </source>
</evidence>
<keyword evidence="2" id="KW-0472">Membrane</keyword>
<keyword evidence="5" id="KW-1185">Reference proteome</keyword>
<evidence type="ECO:0000313" key="5">
    <source>
        <dbReference type="Proteomes" id="UP000663792"/>
    </source>
</evidence>
<protein>
    <submittedName>
        <fullName evidence="4">GGDEF domain-containing protein</fullName>
    </submittedName>
</protein>
<keyword evidence="2" id="KW-1133">Transmembrane helix</keyword>
<feature type="transmembrane region" description="Helical" evidence="2">
    <location>
        <begin position="29"/>
        <end position="54"/>
    </location>
</feature>
<feature type="compositionally biased region" description="Low complexity" evidence="1">
    <location>
        <begin position="357"/>
        <end position="372"/>
    </location>
</feature>
<dbReference type="PANTHER" id="PTHR45138:SF9">
    <property type="entry name" value="DIGUANYLATE CYCLASE DGCM-RELATED"/>
    <property type="match status" value="1"/>
</dbReference>
<feature type="transmembrane region" description="Helical" evidence="2">
    <location>
        <begin position="104"/>
        <end position="130"/>
    </location>
</feature>
<dbReference type="AlphaFoldDB" id="A0A938YGC7"/>